<dbReference type="InterPro" id="IPR001345">
    <property type="entry name" value="PG/BPGM_mutase_AS"/>
</dbReference>
<dbReference type="GO" id="GO:0005737">
    <property type="term" value="C:cytoplasm"/>
    <property type="evidence" value="ECO:0007669"/>
    <property type="project" value="TreeGrafter"/>
</dbReference>
<dbReference type="PANTHER" id="PTHR48100">
    <property type="entry name" value="BROAD-SPECIFICITY PHOSPHATASE YOR283W-RELATED"/>
    <property type="match status" value="1"/>
</dbReference>
<keyword evidence="4" id="KW-1185">Reference proteome</keyword>
<evidence type="ECO:0000313" key="3">
    <source>
        <dbReference type="EMBL" id="SDD76873.1"/>
    </source>
</evidence>
<dbReference type="PROSITE" id="PS00175">
    <property type="entry name" value="PG_MUTASE"/>
    <property type="match status" value="1"/>
</dbReference>
<keyword evidence="1" id="KW-0324">Glycolysis</keyword>
<sequence>MILLRHGQSEFNLHFTATKRDPGIPDPKLTELGHQQAEAAAEALAGERISRIIASPYTRALQTAAPIARRRGLPILVNPTVRERYAFTCDIGSPRTELVLAFPDLDLAHIDEVWWPAIEEPDHGIEARATLFRGEMSALPDWHETLVVSHWGFILAMTGERVMNGEWRRCDPTGPSPQAIQWRAPHATVVKP</sequence>
<evidence type="ECO:0000256" key="1">
    <source>
        <dbReference type="ARBA" id="ARBA00023152"/>
    </source>
</evidence>
<dbReference type="InterPro" id="IPR029033">
    <property type="entry name" value="His_PPase_superfam"/>
</dbReference>
<dbReference type="AlphaFoldDB" id="A0A1G6XGF4"/>
<accession>A0A1G6XGF4</accession>
<evidence type="ECO:0000256" key="2">
    <source>
        <dbReference type="ARBA" id="ARBA00023235"/>
    </source>
</evidence>
<dbReference type="RefSeq" id="WP_090664186.1">
    <property type="nucleotide sequence ID" value="NZ_FMZX01000012.1"/>
</dbReference>
<dbReference type="STRING" id="938405.SAMN02927895_03673"/>
<dbReference type="PANTHER" id="PTHR48100:SF1">
    <property type="entry name" value="HISTIDINE PHOSPHATASE FAMILY PROTEIN-RELATED"/>
    <property type="match status" value="1"/>
</dbReference>
<dbReference type="CDD" id="cd07067">
    <property type="entry name" value="HP_PGM_like"/>
    <property type="match status" value="1"/>
</dbReference>
<reference evidence="3 4" key="1">
    <citation type="submission" date="2016-10" db="EMBL/GenBank/DDBJ databases">
        <authorList>
            <person name="de Groot N.N."/>
        </authorList>
    </citation>
    <scope>NUCLEOTIDE SEQUENCE [LARGE SCALE GENOMIC DNA]</scope>
    <source>
        <strain evidence="3 4">CPCC 100156</strain>
    </source>
</reference>
<dbReference type="GO" id="GO:0016791">
    <property type="term" value="F:phosphatase activity"/>
    <property type="evidence" value="ECO:0007669"/>
    <property type="project" value="TreeGrafter"/>
</dbReference>
<dbReference type="EMBL" id="FMZX01000012">
    <property type="protein sequence ID" value="SDD76873.1"/>
    <property type="molecule type" value="Genomic_DNA"/>
</dbReference>
<proteinExistence type="predicted"/>
<dbReference type="SMART" id="SM00855">
    <property type="entry name" value="PGAM"/>
    <property type="match status" value="1"/>
</dbReference>
<name>A0A1G6XGF4_9PROT</name>
<dbReference type="SUPFAM" id="SSF53254">
    <property type="entry name" value="Phosphoglycerate mutase-like"/>
    <property type="match status" value="1"/>
</dbReference>
<dbReference type="InterPro" id="IPR050275">
    <property type="entry name" value="PGM_Phosphatase"/>
</dbReference>
<dbReference type="Gene3D" id="3.40.50.1240">
    <property type="entry name" value="Phosphoglycerate mutase-like"/>
    <property type="match status" value="1"/>
</dbReference>
<evidence type="ECO:0000313" key="4">
    <source>
        <dbReference type="Proteomes" id="UP000198925"/>
    </source>
</evidence>
<dbReference type="Proteomes" id="UP000198925">
    <property type="component" value="Unassembled WGS sequence"/>
</dbReference>
<dbReference type="InterPro" id="IPR013078">
    <property type="entry name" value="His_Pase_superF_clade-1"/>
</dbReference>
<gene>
    <name evidence="3" type="ORF">SAMN04487779_101243</name>
</gene>
<keyword evidence="2" id="KW-0413">Isomerase</keyword>
<organism evidence="3 4">
    <name type="scientific">Belnapia rosea</name>
    <dbReference type="NCBI Taxonomy" id="938405"/>
    <lineage>
        <taxon>Bacteria</taxon>
        <taxon>Pseudomonadati</taxon>
        <taxon>Pseudomonadota</taxon>
        <taxon>Alphaproteobacteria</taxon>
        <taxon>Acetobacterales</taxon>
        <taxon>Roseomonadaceae</taxon>
        <taxon>Belnapia</taxon>
    </lineage>
</organism>
<dbReference type="Pfam" id="PF00300">
    <property type="entry name" value="His_Phos_1"/>
    <property type="match status" value="1"/>
</dbReference>
<protein>
    <submittedName>
        <fullName evidence="3">Broad specificity phosphatase PhoE</fullName>
    </submittedName>
</protein>